<organism evidence="1 2">
    <name type="scientific">Roseicitreum antarcticum</name>
    <dbReference type="NCBI Taxonomy" id="564137"/>
    <lineage>
        <taxon>Bacteria</taxon>
        <taxon>Pseudomonadati</taxon>
        <taxon>Pseudomonadota</taxon>
        <taxon>Alphaproteobacteria</taxon>
        <taxon>Rhodobacterales</taxon>
        <taxon>Paracoccaceae</taxon>
        <taxon>Roseicitreum</taxon>
    </lineage>
</organism>
<accession>A0A1H2XEX8</accession>
<sequence length="475" mass="51796">MQVFRRLTDGVWRGVDTVTSTVTDTVSEAFFEPVVRLGVTGLARSGKTVFITALIANLLERGRMGQLRGVSNGAIRAVYLHPQPDDTLPRFPFEDHLAALTGHTPHWPDNTRGISTLRLSFRVQSGGLRGLGGARRVHVDIVDYPGEWLLDLALLDMDYAEWSAQVLARAAGRPGGADWLAQAQAAQADAPFGEGDARALADAYTEHLAAARAAGFSDCTPGRFLMPGEMAGSPVLTFAPLPPSAAPRGSLAREMARRFSAYKSRIVRPFFRDHFARIDRQVVLVDALDAIHAGPRAVEDQRRVMAGLLTAFRPGRNAWLSTLLRGRRVDRILFAATKADHLHHTQHSRLTAIVEAMLRDARSRADFSGAQTQAMSIAAVRATVEEVVQHQGAALNCVRGTLLETGRQAAFYPGELPEDPMRLLSPAREGAEAWLDADYQIMRFAPALADLTPGDGLPHIRLDRAAEFLLGDKLT</sequence>
<dbReference type="PANTHER" id="PTHR38605">
    <property type="entry name" value="ATPASE-RELATED"/>
    <property type="match status" value="1"/>
</dbReference>
<evidence type="ECO:0000313" key="1">
    <source>
        <dbReference type="EMBL" id="SDW91473.1"/>
    </source>
</evidence>
<dbReference type="OrthoDB" id="9777645at2"/>
<dbReference type="InterPro" id="IPR007413">
    <property type="entry name" value="YcjX-like"/>
</dbReference>
<reference evidence="1 2" key="1">
    <citation type="submission" date="2016-10" db="EMBL/GenBank/DDBJ databases">
        <authorList>
            <person name="de Groot N.N."/>
        </authorList>
    </citation>
    <scope>NUCLEOTIDE SEQUENCE [LARGE SCALE GENOMIC DNA]</scope>
    <source>
        <strain evidence="1 2">CGMCC 1.8894</strain>
    </source>
</reference>
<dbReference type="PANTHER" id="PTHR38605:SF1">
    <property type="entry name" value="ATPASE"/>
    <property type="match status" value="1"/>
</dbReference>
<evidence type="ECO:0000313" key="2">
    <source>
        <dbReference type="Proteomes" id="UP000198539"/>
    </source>
</evidence>
<gene>
    <name evidence="1" type="ORF">SAMN04488238_104171</name>
</gene>
<name>A0A1H2XEX8_9RHOB</name>
<evidence type="ECO:0008006" key="3">
    <source>
        <dbReference type="Google" id="ProtNLM"/>
    </source>
</evidence>
<dbReference type="Proteomes" id="UP000198539">
    <property type="component" value="Unassembled WGS sequence"/>
</dbReference>
<keyword evidence="2" id="KW-1185">Reference proteome</keyword>
<dbReference type="Pfam" id="PF04317">
    <property type="entry name" value="DUF463"/>
    <property type="match status" value="1"/>
</dbReference>
<dbReference type="STRING" id="564137.SAMN04488238_104171"/>
<dbReference type="PIRSF" id="PIRSF019381">
    <property type="entry name" value="YcjX"/>
    <property type="match status" value="1"/>
</dbReference>
<proteinExistence type="predicted"/>
<dbReference type="RefSeq" id="WP_092887582.1">
    <property type="nucleotide sequence ID" value="NZ_CP061498.1"/>
</dbReference>
<dbReference type="AlphaFoldDB" id="A0A1H2XEX8"/>
<protein>
    <recommendedName>
        <fullName evidence="3">YcjX-like protein</fullName>
    </recommendedName>
</protein>
<dbReference type="EMBL" id="FNOM01000004">
    <property type="protein sequence ID" value="SDW91473.1"/>
    <property type="molecule type" value="Genomic_DNA"/>
</dbReference>